<gene>
    <name evidence="2" type="ORF">H109_06495</name>
</gene>
<dbReference type="EMBL" id="AOKY01000473">
    <property type="protein sequence ID" value="KDB21571.1"/>
    <property type="molecule type" value="Genomic_DNA"/>
</dbReference>
<dbReference type="OMA" id="DEICASH"/>
<dbReference type="AlphaFoldDB" id="A0A059J111"/>
<accession>A0A059J111</accession>
<dbReference type="HOGENOM" id="CLU_067892_0_0_1"/>
<evidence type="ECO:0000313" key="3">
    <source>
        <dbReference type="Proteomes" id="UP000024533"/>
    </source>
</evidence>
<comment type="caution">
    <text evidence="2">The sequence shown here is derived from an EMBL/GenBank/DDBJ whole genome shotgun (WGS) entry which is preliminary data.</text>
</comment>
<keyword evidence="3" id="KW-1185">Reference proteome</keyword>
<protein>
    <submittedName>
        <fullName evidence="2">Uncharacterized protein</fullName>
    </submittedName>
</protein>
<sequence length="378" mass="43623">MNVDKQLWFFRFERQEVTTFKQVHKSWQEVIMAGVSLQSTLRILDLSPDDRDKYNFYIFSPSMKAAVQLLNDKSVYVTWQLYCQLDPMVEIIVRPLQDVSPNSSRCPSSQASLAQRRKQLKRLLKIWMFCKMMPTKTLAPEDKVVLDLGGGKSEVFSKEYLLGWIRAELENGKGLDDIVVTSMTPKHRPIEIQLTKDVWIKSLLRGAWKEEFQAIWSIETEIQIERSDALQELKDTFPSFENNACVFLQDLKQFGRSSDARDRLLASNHEFFLGAPYFSSETVTAILKLPFGHNTFHANLKDLIAKKQERGQSDEICASHDLAPLVEKAFGIRWSSVRKMKELKLQPANAKPSKQRAKKDGTSKIKALRRMFSRARLE</sequence>
<evidence type="ECO:0000313" key="2">
    <source>
        <dbReference type="EMBL" id="KDB21571.1"/>
    </source>
</evidence>
<proteinExistence type="predicted"/>
<organism evidence="2 3">
    <name type="scientific">Trichophyton interdigitale (strain MR816)</name>
    <dbReference type="NCBI Taxonomy" id="1215338"/>
    <lineage>
        <taxon>Eukaryota</taxon>
        <taxon>Fungi</taxon>
        <taxon>Dikarya</taxon>
        <taxon>Ascomycota</taxon>
        <taxon>Pezizomycotina</taxon>
        <taxon>Eurotiomycetes</taxon>
        <taxon>Eurotiomycetidae</taxon>
        <taxon>Onygenales</taxon>
        <taxon>Arthrodermataceae</taxon>
        <taxon>Trichophyton</taxon>
    </lineage>
</organism>
<reference evidence="2 3" key="1">
    <citation type="submission" date="2014-02" db="EMBL/GenBank/DDBJ databases">
        <title>The Genome Sequence of Trichophyton interdigitale MR816.</title>
        <authorList>
            <consortium name="The Broad Institute Genomics Platform"/>
            <person name="Cuomo C.A."/>
            <person name="White T.C."/>
            <person name="Graser Y."/>
            <person name="Martinez-Rossi N."/>
            <person name="Heitman J."/>
            <person name="Young S.K."/>
            <person name="Zeng Q."/>
            <person name="Gargeya S."/>
            <person name="Abouelleil A."/>
            <person name="Alvarado L."/>
            <person name="Chapman S.B."/>
            <person name="Gainer-Dewar J."/>
            <person name="Goldberg J."/>
            <person name="Griggs A."/>
            <person name="Gujja S."/>
            <person name="Hansen M."/>
            <person name="Howarth C."/>
            <person name="Imamovic A."/>
            <person name="Larimer J."/>
            <person name="Martinez D."/>
            <person name="Murphy C."/>
            <person name="Pearson M.D."/>
            <person name="Persinoti G."/>
            <person name="Poon T."/>
            <person name="Priest M."/>
            <person name="Roberts A.D."/>
            <person name="Saif S."/>
            <person name="Shea T.D."/>
            <person name="Sykes S.N."/>
            <person name="Wortman J."/>
            <person name="Nusbaum C."/>
            <person name="Birren B."/>
        </authorList>
    </citation>
    <scope>NUCLEOTIDE SEQUENCE [LARGE SCALE GENOMIC DNA]</scope>
    <source>
        <strain evidence="2 3">MR816</strain>
    </source>
</reference>
<dbReference type="Proteomes" id="UP000024533">
    <property type="component" value="Unassembled WGS sequence"/>
</dbReference>
<feature type="region of interest" description="Disordered" evidence="1">
    <location>
        <begin position="345"/>
        <end position="364"/>
    </location>
</feature>
<name>A0A059J111_TRIIM</name>
<evidence type="ECO:0000256" key="1">
    <source>
        <dbReference type="SAM" id="MobiDB-lite"/>
    </source>
</evidence>
<dbReference type="OrthoDB" id="4407952at2759"/>